<dbReference type="FunFam" id="2.40.100.10:FF:000014">
    <property type="entry name" value="Peptidyl-prolyl cis-trans isomerase cyp65"/>
    <property type="match status" value="1"/>
</dbReference>
<accession>A0A316UQY3</accession>
<evidence type="ECO:0000256" key="9">
    <source>
        <dbReference type="ARBA" id="ARBA00023110"/>
    </source>
</evidence>
<evidence type="ECO:0000259" key="14">
    <source>
        <dbReference type="PROSITE" id="PS51698"/>
    </source>
</evidence>
<evidence type="ECO:0000313" key="15">
    <source>
        <dbReference type="EMBL" id="PWN27696.1"/>
    </source>
</evidence>
<evidence type="ECO:0000256" key="6">
    <source>
        <dbReference type="ARBA" id="ARBA00007930"/>
    </source>
</evidence>
<dbReference type="EMBL" id="KZ819667">
    <property type="protein sequence ID" value="PWN27696.1"/>
    <property type="molecule type" value="Genomic_DNA"/>
</dbReference>
<dbReference type="Gene3D" id="3.30.40.10">
    <property type="entry name" value="Zinc/RING finger domain, C3HC4 (zinc finger)"/>
    <property type="match status" value="1"/>
</dbReference>
<feature type="domain" description="U-box" evidence="14">
    <location>
        <begin position="36"/>
        <end position="111"/>
    </location>
</feature>
<evidence type="ECO:0000256" key="4">
    <source>
        <dbReference type="ARBA" id="ARBA00004123"/>
    </source>
</evidence>
<keyword evidence="7" id="KW-0808">Transferase</keyword>
<feature type="domain" description="PPIase cyclophilin-type" evidence="13">
    <location>
        <begin position="332"/>
        <end position="480"/>
    </location>
</feature>
<dbReference type="InterPro" id="IPR013083">
    <property type="entry name" value="Znf_RING/FYVE/PHD"/>
</dbReference>
<dbReference type="CDD" id="cd16663">
    <property type="entry name" value="RING-Ubox_PPIL2"/>
    <property type="match status" value="1"/>
</dbReference>
<keyword evidence="9" id="KW-0697">Rotamase</keyword>
<evidence type="ECO:0000256" key="10">
    <source>
        <dbReference type="ARBA" id="ARBA00023235"/>
    </source>
</evidence>
<dbReference type="PANTHER" id="PTHR45625:SF1">
    <property type="entry name" value="RING-TYPE E3 UBIQUITIN-PROTEIN LIGASE PPIL2"/>
    <property type="match status" value="1"/>
</dbReference>
<evidence type="ECO:0000256" key="11">
    <source>
        <dbReference type="ARBA" id="ARBA00023242"/>
    </source>
</evidence>
<dbReference type="Gene3D" id="2.40.100.10">
    <property type="entry name" value="Cyclophilin-like"/>
    <property type="match status" value="1"/>
</dbReference>
<dbReference type="GeneID" id="37027946"/>
<protein>
    <submittedName>
        <fullName evidence="15">Cyclophilin-like protein</fullName>
    </submittedName>
</protein>
<evidence type="ECO:0000256" key="2">
    <source>
        <dbReference type="ARBA" id="ARBA00000971"/>
    </source>
</evidence>
<feature type="region of interest" description="Disordered" evidence="12">
    <location>
        <begin position="212"/>
        <end position="276"/>
    </location>
</feature>
<dbReference type="InterPro" id="IPR029000">
    <property type="entry name" value="Cyclophilin-like_dom_sf"/>
</dbReference>
<name>A0A316UQY3_9BASI</name>
<dbReference type="AlphaFoldDB" id="A0A316UQY3"/>
<dbReference type="PANTHER" id="PTHR45625">
    <property type="entry name" value="PEPTIDYL-PROLYL CIS-TRANS ISOMERASE-RELATED"/>
    <property type="match status" value="1"/>
</dbReference>
<dbReference type="InterPro" id="IPR044666">
    <property type="entry name" value="Cyclophilin_A-like"/>
</dbReference>
<dbReference type="GO" id="GO:0071013">
    <property type="term" value="C:catalytic step 2 spliceosome"/>
    <property type="evidence" value="ECO:0007669"/>
    <property type="project" value="TreeGrafter"/>
</dbReference>
<gene>
    <name evidence="15" type="ORF">BDZ90DRAFT_232102</name>
</gene>
<dbReference type="GO" id="GO:0061630">
    <property type="term" value="F:ubiquitin protein ligase activity"/>
    <property type="evidence" value="ECO:0007669"/>
    <property type="project" value="UniProtKB-EC"/>
</dbReference>
<dbReference type="PRINTS" id="PR00153">
    <property type="entry name" value="CSAPPISMRASE"/>
</dbReference>
<keyword evidence="8" id="KW-0833">Ubl conjugation pathway</keyword>
<dbReference type="SUPFAM" id="SSF57850">
    <property type="entry name" value="RING/U-box"/>
    <property type="match status" value="1"/>
</dbReference>
<dbReference type="InterPro" id="IPR020892">
    <property type="entry name" value="Cyclophilin-type_PPIase_CS"/>
</dbReference>
<dbReference type="GO" id="GO:0000209">
    <property type="term" value="P:protein polyubiquitination"/>
    <property type="evidence" value="ECO:0007669"/>
    <property type="project" value="TreeGrafter"/>
</dbReference>
<dbReference type="PROSITE" id="PS51698">
    <property type="entry name" value="U_BOX"/>
    <property type="match status" value="1"/>
</dbReference>
<evidence type="ECO:0000256" key="7">
    <source>
        <dbReference type="ARBA" id="ARBA00022679"/>
    </source>
</evidence>
<keyword evidence="10" id="KW-0413">Isomerase</keyword>
<dbReference type="Proteomes" id="UP000245884">
    <property type="component" value="Unassembled WGS sequence"/>
</dbReference>
<dbReference type="GO" id="GO:0006457">
    <property type="term" value="P:protein folding"/>
    <property type="evidence" value="ECO:0007669"/>
    <property type="project" value="InterPro"/>
</dbReference>
<evidence type="ECO:0000256" key="12">
    <source>
        <dbReference type="SAM" id="MobiDB-lite"/>
    </source>
</evidence>
<dbReference type="GO" id="GO:0003755">
    <property type="term" value="F:peptidyl-prolyl cis-trans isomerase activity"/>
    <property type="evidence" value="ECO:0007669"/>
    <property type="project" value="UniProtKB-KW"/>
</dbReference>
<proteinExistence type="inferred from homology"/>
<comment type="function">
    <text evidence="3">May catalyze the cis-trans isomerization of proline imidic peptide bonds in oligopeptides thereby assisting the folding of proteins. May also function as a chaperone, playing a role in intracellular transport of proteins. May also have a protein ubiquitin ligase activity acting as an E3 ubiquitin protein ligase or as a ubiquitin-ubiquitin ligase promoting elongation of ubiquitin chains on proteins.</text>
</comment>
<organism evidence="15 16">
    <name type="scientific">Jaminaea rosea</name>
    <dbReference type="NCBI Taxonomy" id="1569628"/>
    <lineage>
        <taxon>Eukaryota</taxon>
        <taxon>Fungi</taxon>
        <taxon>Dikarya</taxon>
        <taxon>Basidiomycota</taxon>
        <taxon>Ustilaginomycotina</taxon>
        <taxon>Exobasidiomycetes</taxon>
        <taxon>Microstromatales</taxon>
        <taxon>Microstromatales incertae sedis</taxon>
        <taxon>Jaminaea</taxon>
    </lineage>
</organism>
<feature type="region of interest" description="Disordered" evidence="12">
    <location>
        <begin position="492"/>
        <end position="514"/>
    </location>
</feature>
<comment type="catalytic activity">
    <reaction evidence="1">
        <text>S-ubiquitinyl-[E2 ubiquitin-conjugating enzyme]-L-cysteine + [acceptor protein]-L-lysine = [E2 ubiquitin-conjugating enzyme]-L-cysteine + N(6)-ubiquitinyl-[acceptor protein]-L-lysine.</text>
        <dbReference type="EC" id="2.3.2.27"/>
    </reaction>
</comment>
<dbReference type="SMART" id="SM00504">
    <property type="entry name" value="Ubox"/>
    <property type="match status" value="1"/>
</dbReference>
<dbReference type="RefSeq" id="XP_025362308.1">
    <property type="nucleotide sequence ID" value="XM_025506123.1"/>
</dbReference>
<evidence type="ECO:0000256" key="1">
    <source>
        <dbReference type="ARBA" id="ARBA00000900"/>
    </source>
</evidence>
<evidence type="ECO:0000256" key="3">
    <source>
        <dbReference type="ARBA" id="ARBA00003697"/>
    </source>
</evidence>
<dbReference type="PROSITE" id="PS50072">
    <property type="entry name" value="CSA_PPIASE_2"/>
    <property type="match status" value="1"/>
</dbReference>
<evidence type="ECO:0000313" key="16">
    <source>
        <dbReference type="Proteomes" id="UP000245884"/>
    </source>
</evidence>
<dbReference type="OrthoDB" id="407558at2759"/>
<dbReference type="SUPFAM" id="SSF50891">
    <property type="entry name" value="Cyclophilin-like"/>
    <property type="match status" value="1"/>
</dbReference>
<reference evidence="15 16" key="1">
    <citation type="journal article" date="2018" name="Mol. Biol. Evol.">
        <title>Broad Genomic Sampling Reveals a Smut Pathogenic Ancestry of the Fungal Clade Ustilaginomycotina.</title>
        <authorList>
            <person name="Kijpornyongpan T."/>
            <person name="Mondo S.J."/>
            <person name="Barry K."/>
            <person name="Sandor L."/>
            <person name="Lee J."/>
            <person name="Lipzen A."/>
            <person name="Pangilinan J."/>
            <person name="LaButti K."/>
            <person name="Hainaut M."/>
            <person name="Henrissat B."/>
            <person name="Grigoriev I.V."/>
            <person name="Spatafora J.W."/>
            <person name="Aime M.C."/>
        </authorList>
    </citation>
    <scope>NUCLEOTIDE SEQUENCE [LARGE SCALE GENOMIC DNA]</scope>
    <source>
        <strain evidence="15 16">MCA 5214</strain>
    </source>
</reference>
<dbReference type="InterPro" id="IPR002130">
    <property type="entry name" value="Cyclophilin-type_PPIase_dom"/>
</dbReference>
<dbReference type="Pfam" id="PF04641">
    <property type="entry name" value="Rtf2"/>
    <property type="match status" value="1"/>
</dbReference>
<keyword evidence="11" id="KW-0539">Nucleus</keyword>
<comment type="catalytic activity">
    <reaction evidence="2">
        <text>[protein]-peptidylproline (omega=180) = [protein]-peptidylproline (omega=0)</text>
        <dbReference type="Rhea" id="RHEA:16237"/>
        <dbReference type="Rhea" id="RHEA-COMP:10747"/>
        <dbReference type="Rhea" id="RHEA-COMP:10748"/>
        <dbReference type="ChEBI" id="CHEBI:83833"/>
        <dbReference type="ChEBI" id="CHEBI:83834"/>
        <dbReference type="EC" id="5.2.1.8"/>
    </reaction>
</comment>
<evidence type="ECO:0000256" key="8">
    <source>
        <dbReference type="ARBA" id="ARBA00022786"/>
    </source>
</evidence>
<feature type="compositionally biased region" description="Basic and acidic residues" evidence="12">
    <location>
        <begin position="212"/>
        <end position="242"/>
    </location>
</feature>
<comment type="subcellular location">
    <subcellularLocation>
        <location evidence="4">Nucleus</location>
    </subcellularLocation>
</comment>
<dbReference type="InterPro" id="IPR026951">
    <property type="entry name" value="PPIL2_U-box_dom"/>
</dbReference>
<evidence type="ECO:0000256" key="5">
    <source>
        <dbReference type="ARBA" id="ARBA00004906"/>
    </source>
</evidence>
<comment type="pathway">
    <text evidence="5">Protein modification; protein ubiquitination.</text>
</comment>
<sequence length="592" mass="64372">MPRKSEKLYVSQQELIGAHGRAAAVSSAASQSQYQNYVPFSSCAISLQPWSTPVADRNDGTIYELTNILPWIQRHGLSPASGQELKPADLVPLKFAKNEATGQWHDPVSFKAFNDSTHLVAITTSGNVFAHDTVHQLNVKAKYWSDLVSGETFARKDILTLQDPSNIAANQQKAADLQRLKDKMRRDVADRDEVNISATGSAGNLLRKLKEQKEAGKREKEQAGDKALAKMEAAREESRATKNAEASTSASAASSSSSSSAPSSSSKAQLGRSTGLTAASLTSTSLSIRTANDRELISEEETMYSDIKAGHKSKKGAHAPYKGYVRLVTNFGPLNLELHCDRAPKTCYNFLTLCRRGKYTGTVFHRNIPGFMIQGGDPTGTGTGGESMWGPGKPFGDELSSGADGHSSRGCLSMANRGPSTNTSQFFLTYAPKSHLDKKHTVFGRLVDEPSATLDSLESVPTDSATDKPLRTVTVLDVQIFSDPFQDWWERRKSKEQRGTEAEAEKREEKRRKREGDRITWFGTKVGEEGQEEGLEAIHQASGGVGKYLALGAGARSVEDDAEPESMRKKRKKAAAGDGEVGTPSFGDFSDW</sequence>
<dbReference type="InterPro" id="IPR003613">
    <property type="entry name" value="Ubox_domain"/>
</dbReference>
<dbReference type="STRING" id="1569628.A0A316UQY3"/>
<evidence type="ECO:0000259" key="13">
    <source>
        <dbReference type="PROSITE" id="PS50072"/>
    </source>
</evidence>
<comment type="similarity">
    <text evidence="6">Belongs to the cyclophilin-type PPIase family. PPIL2 subfamily.</text>
</comment>
<keyword evidence="16" id="KW-1185">Reference proteome</keyword>
<dbReference type="PROSITE" id="PS00170">
    <property type="entry name" value="CSA_PPIASE_1"/>
    <property type="match status" value="1"/>
</dbReference>
<dbReference type="Pfam" id="PF00160">
    <property type="entry name" value="Pro_isomerase"/>
    <property type="match status" value="1"/>
</dbReference>
<feature type="region of interest" description="Disordered" evidence="12">
    <location>
        <begin position="556"/>
        <end position="592"/>
    </location>
</feature>
<feature type="compositionally biased region" description="Low complexity" evidence="12">
    <location>
        <begin position="244"/>
        <end position="276"/>
    </location>
</feature>